<organism evidence="1 2">
    <name type="scientific">Trichuris muris</name>
    <name type="common">Mouse whipworm</name>
    <dbReference type="NCBI Taxonomy" id="70415"/>
    <lineage>
        <taxon>Eukaryota</taxon>
        <taxon>Metazoa</taxon>
        <taxon>Ecdysozoa</taxon>
        <taxon>Nematoda</taxon>
        <taxon>Enoplea</taxon>
        <taxon>Dorylaimia</taxon>
        <taxon>Trichinellida</taxon>
        <taxon>Trichuridae</taxon>
        <taxon>Trichuris</taxon>
    </lineage>
</organism>
<evidence type="ECO:0000313" key="1">
    <source>
        <dbReference type="Proteomes" id="UP000046395"/>
    </source>
</evidence>
<dbReference type="WBParaSite" id="TMUE_0000000903.1">
    <property type="protein sequence ID" value="TMUE_0000000903.1"/>
    <property type="gene ID" value="WBGene00296824"/>
</dbReference>
<accession>A0A5S6Q105</accession>
<name>A0A5S6Q105_TRIMR</name>
<dbReference type="Proteomes" id="UP000046395">
    <property type="component" value="Unassembled WGS sequence"/>
</dbReference>
<dbReference type="AlphaFoldDB" id="A0A5S6Q105"/>
<evidence type="ECO:0000313" key="2">
    <source>
        <dbReference type="WBParaSite" id="TMUE_0000000903.1"/>
    </source>
</evidence>
<reference evidence="2" key="1">
    <citation type="submission" date="2019-12" db="UniProtKB">
        <authorList>
            <consortium name="WormBaseParasite"/>
        </authorList>
    </citation>
    <scope>IDENTIFICATION</scope>
</reference>
<keyword evidence="1" id="KW-1185">Reference proteome</keyword>
<proteinExistence type="predicted"/>
<sequence>MCMKFGNDEVAAVKYMQGVGLLHRRRNCPRCGRAMVLQQRKDRGDVRWRCNRKQCQREISAKTGTWFQGVEQPVRTMLLFMWAWSEKLTTLNFCRPCST</sequence>
<protein>
    <submittedName>
        <fullName evidence="2">Transposase zinc-ribbon domain-containing protein</fullName>
    </submittedName>
</protein>